<comment type="caution">
    <text evidence="3">The sequence shown here is derived from an EMBL/GenBank/DDBJ whole genome shotgun (WGS) entry which is preliminary data.</text>
</comment>
<feature type="compositionally biased region" description="Gly residues" evidence="1">
    <location>
        <begin position="105"/>
        <end position="119"/>
    </location>
</feature>
<sequence length="367" mass="36843">MTESSQGNTQGFGPLPEGAEPTAPTGSAPSAGPPGDTPTGGPAGGTPSTGPGGDTPTGGPAGGTPSTGPGGSVPARGLGSGVPARGLGSGVSTGGLGSGVPSTGPGSGVPTGGPIGGVPTGHTPGYGPFQGGDPFGGQQPGWTDTPYGFSTPPGRRIEPSPPPDRSRLFMGMTAGLVAGLLLFGTAGYFAGRATAPTSPAAATSGGPGVFEQNQMAVNRDDFQGTGLTAISEGFLPYLSACTRPKANAGEKVRVRCTLDGMSAIFVEYDSLADRDEVRARALGQAVDARSLAPGAAPAAERATPSGRVTGNYLEYAYRLTESGVTRTVSGIWWDDARTPVAGYLLAYWKEGLREKWEPMRDLWSRYA</sequence>
<evidence type="ECO:0000256" key="2">
    <source>
        <dbReference type="SAM" id="Phobius"/>
    </source>
</evidence>
<feature type="region of interest" description="Disordered" evidence="1">
    <location>
        <begin position="1"/>
        <end position="165"/>
    </location>
</feature>
<dbReference type="RefSeq" id="WP_133874935.1">
    <property type="nucleotide sequence ID" value="NZ_BOMD01000012.1"/>
</dbReference>
<dbReference type="EMBL" id="SNWR01000001">
    <property type="protein sequence ID" value="TDO40811.1"/>
    <property type="molecule type" value="Genomic_DNA"/>
</dbReference>
<evidence type="ECO:0000313" key="3">
    <source>
        <dbReference type="EMBL" id="TDO40811.1"/>
    </source>
</evidence>
<keyword evidence="4" id="KW-1185">Reference proteome</keyword>
<feature type="compositionally biased region" description="Polar residues" evidence="1">
    <location>
        <begin position="1"/>
        <end position="11"/>
    </location>
</feature>
<accession>A0A4R6JYL4</accession>
<protein>
    <submittedName>
        <fullName evidence="3">Uncharacterized protein</fullName>
    </submittedName>
</protein>
<gene>
    <name evidence="3" type="ORF">C8E87_4530</name>
</gene>
<keyword evidence="2" id="KW-0472">Membrane</keyword>
<feature type="compositionally biased region" description="Low complexity" evidence="1">
    <location>
        <begin position="37"/>
        <end position="49"/>
    </location>
</feature>
<keyword evidence="2" id="KW-1133">Transmembrane helix</keyword>
<evidence type="ECO:0000256" key="1">
    <source>
        <dbReference type="SAM" id="MobiDB-lite"/>
    </source>
</evidence>
<dbReference type="OrthoDB" id="3406034at2"/>
<feature type="compositionally biased region" description="Gly residues" evidence="1">
    <location>
        <begin position="50"/>
        <end position="62"/>
    </location>
</feature>
<proteinExistence type="predicted"/>
<dbReference type="AlphaFoldDB" id="A0A4R6JYL4"/>
<keyword evidence="2" id="KW-0812">Transmembrane</keyword>
<evidence type="ECO:0000313" key="4">
    <source>
        <dbReference type="Proteomes" id="UP000294901"/>
    </source>
</evidence>
<reference evidence="3 4" key="1">
    <citation type="submission" date="2019-03" db="EMBL/GenBank/DDBJ databases">
        <title>Sequencing the genomes of 1000 actinobacteria strains.</title>
        <authorList>
            <person name="Klenk H.-P."/>
        </authorList>
    </citation>
    <scope>NUCLEOTIDE SEQUENCE [LARGE SCALE GENOMIC DNA]</scope>
    <source>
        <strain evidence="3 4">DSM 43805</strain>
    </source>
</reference>
<feature type="compositionally biased region" description="Gly residues" evidence="1">
    <location>
        <begin position="128"/>
        <end position="139"/>
    </location>
</feature>
<organism evidence="3 4">
    <name type="scientific">Paractinoplanes brasiliensis</name>
    <dbReference type="NCBI Taxonomy" id="52695"/>
    <lineage>
        <taxon>Bacteria</taxon>
        <taxon>Bacillati</taxon>
        <taxon>Actinomycetota</taxon>
        <taxon>Actinomycetes</taxon>
        <taxon>Micromonosporales</taxon>
        <taxon>Micromonosporaceae</taxon>
        <taxon>Paractinoplanes</taxon>
    </lineage>
</organism>
<feature type="compositionally biased region" description="Low complexity" evidence="1">
    <location>
        <begin position="21"/>
        <end position="30"/>
    </location>
</feature>
<name>A0A4R6JYL4_9ACTN</name>
<feature type="transmembrane region" description="Helical" evidence="2">
    <location>
        <begin position="168"/>
        <end position="190"/>
    </location>
</feature>
<dbReference type="Proteomes" id="UP000294901">
    <property type="component" value="Unassembled WGS sequence"/>
</dbReference>
<feature type="compositionally biased region" description="Gly residues" evidence="1">
    <location>
        <begin position="87"/>
        <end position="98"/>
    </location>
</feature>